<dbReference type="FunFam" id="3.90.700.10:FF:000005">
    <property type="entry name" value="Succinate dehydrogenase flavoprotein subunit"/>
    <property type="match status" value="1"/>
</dbReference>
<evidence type="ECO:0000313" key="11">
    <source>
        <dbReference type="Proteomes" id="UP000216246"/>
    </source>
</evidence>
<evidence type="ECO:0000313" key="12">
    <source>
        <dbReference type="Proteomes" id="UP000466831"/>
    </source>
</evidence>
<feature type="domain" description="Fumarate reductase/succinate dehydrogenase flavoprotein-like C-terminal" evidence="8">
    <location>
        <begin position="488"/>
        <end position="587"/>
    </location>
</feature>
<proteinExistence type="predicted"/>
<feature type="domain" description="FAD-dependent oxidoreductase 2 FAD-binding" evidence="7">
    <location>
        <begin position="10"/>
        <end position="429"/>
    </location>
</feature>
<comment type="cofactor">
    <cofactor evidence="1">
        <name>FAD</name>
        <dbReference type="ChEBI" id="CHEBI:57692"/>
    </cofactor>
</comment>
<dbReference type="PRINTS" id="PR00368">
    <property type="entry name" value="FADPNR"/>
</dbReference>
<dbReference type="InterPro" id="IPR036188">
    <property type="entry name" value="FAD/NAD-bd_sf"/>
</dbReference>
<dbReference type="RefSeq" id="WP_067166395.1">
    <property type="nucleotide sequence ID" value="NZ_AP022584.1"/>
</dbReference>
<evidence type="ECO:0000256" key="4">
    <source>
        <dbReference type="ARBA" id="ARBA00023002"/>
    </source>
</evidence>
<dbReference type="GO" id="GO:0033765">
    <property type="term" value="F:steroid dehydrogenase activity, acting on the CH-CH group of donors"/>
    <property type="evidence" value="ECO:0007669"/>
    <property type="project" value="UniProtKB-ARBA"/>
</dbReference>
<dbReference type="SUPFAM" id="SSF51905">
    <property type="entry name" value="FAD/NAD(P)-binding domain"/>
    <property type="match status" value="1"/>
</dbReference>
<evidence type="ECO:0000256" key="3">
    <source>
        <dbReference type="ARBA" id="ARBA00022827"/>
    </source>
</evidence>
<keyword evidence="3" id="KW-0274">FAD</keyword>
<reference evidence="9 11" key="1">
    <citation type="submission" date="2017-08" db="EMBL/GenBank/DDBJ databases">
        <title>Phylogentic analysis of Mycobacterium avium complex whole genomes.</title>
        <authorList>
            <person name="Caverly L.J."/>
            <person name="Spilker T."/>
            <person name="LiPuma J."/>
        </authorList>
    </citation>
    <scope>NUCLEOTIDE SEQUENCE [LARGE SCALE GENOMIC DNA]</scope>
    <source>
        <strain evidence="9 11">FLAC0026</strain>
    </source>
</reference>
<dbReference type="PANTHER" id="PTHR11632">
    <property type="entry name" value="SUCCINATE DEHYDROGENASE 2 FLAVOPROTEIN SUBUNIT"/>
    <property type="match status" value="1"/>
</dbReference>
<reference evidence="10 12" key="2">
    <citation type="journal article" date="2019" name="Emerg. Microbes Infect.">
        <title>Comprehensive subspecies identification of 175 nontuberculous mycobacteria species based on 7547 genomic profiles.</title>
        <authorList>
            <person name="Matsumoto Y."/>
            <person name="Kinjo T."/>
            <person name="Motooka D."/>
            <person name="Nabeya D."/>
            <person name="Jung N."/>
            <person name="Uechi K."/>
            <person name="Horii T."/>
            <person name="Iida T."/>
            <person name="Fujita J."/>
            <person name="Nakamura S."/>
        </authorList>
    </citation>
    <scope>NUCLEOTIDE SEQUENCE [LARGE SCALE GENOMIC DNA]</scope>
    <source>
        <strain evidence="10 12">JCM 17324</strain>
    </source>
</reference>
<dbReference type="NCBIfam" id="NF005866">
    <property type="entry name" value="PRK07803.1"/>
    <property type="match status" value="1"/>
</dbReference>
<dbReference type="Pfam" id="PF00890">
    <property type="entry name" value="FAD_binding_2"/>
    <property type="match status" value="1"/>
</dbReference>
<evidence type="ECO:0000313" key="9">
    <source>
        <dbReference type="EMBL" id="ASW92414.1"/>
    </source>
</evidence>
<dbReference type="FunFam" id="3.50.50.60:FF:000026">
    <property type="entry name" value="Succinate dehydrogenase flavoprotein subunit"/>
    <property type="match status" value="1"/>
</dbReference>
<evidence type="ECO:0000256" key="5">
    <source>
        <dbReference type="PIRSR" id="PIRSR000171-1"/>
    </source>
</evidence>
<dbReference type="AlphaFoldDB" id="A0AAC9YNV1"/>
<protein>
    <submittedName>
        <fullName evidence="9 10">Succinate dehydrogenase flavoprotein subunit</fullName>
    </submittedName>
</protein>
<feature type="coiled-coil region" evidence="6">
    <location>
        <begin position="500"/>
        <end position="527"/>
    </location>
</feature>
<evidence type="ECO:0000256" key="2">
    <source>
        <dbReference type="ARBA" id="ARBA00022630"/>
    </source>
</evidence>
<evidence type="ECO:0000313" key="10">
    <source>
        <dbReference type="EMBL" id="BBY12451.1"/>
    </source>
</evidence>
<organism evidence="9 11">
    <name type="scientific">Mycobacterium marseillense</name>
    <dbReference type="NCBI Taxonomy" id="701042"/>
    <lineage>
        <taxon>Bacteria</taxon>
        <taxon>Bacillati</taxon>
        <taxon>Actinomycetota</taxon>
        <taxon>Actinomycetes</taxon>
        <taxon>Mycobacteriales</taxon>
        <taxon>Mycobacteriaceae</taxon>
        <taxon>Mycobacterium</taxon>
        <taxon>Mycobacterium avium complex (MAC)</taxon>
    </lineage>
</organism>
<evidence type="ECO:0000259" key="8">
    <source>
        <dbReference type="Pfam" id="PF02910"/>
    </source>
</evidence>
<keyword evidence="2" id="KW-0285">Flavoprotein</keyword>
<evidence type="ECO:0000259" key="7">
    <source>
        <dbReference type="Pfam" id="PF00890"/>
    </source>
</evidence>
<dbReference type="InterPro" id="IPR003953">
    <property type="entry name" value="FAD-dep_OxRdtase_2_FAD-bd"/>
</dbReference>
<dbReference type="SUPFAM" id="SSF56425">
    <property type="entry name" value="Succinate dehydrogenase/fumarate reductase flavoprotein, catalytic domain"/>
    <property type="match status" value="1"/>
</dbReference>
<dbReference type="EMBL" id="CP023147">
    <property type="protein sequence ID" value="ASW92414.1"/>
    <property type="molecule type" value="Genomic_DNA"/>
</dbReference>
<dbReference type="InterPro" id="IPR027477">
    <property type="entry name" value="Succ_DH/fumarate_Rdtase_cat_sf"/>
</dbReference>
<sequence length="638" mass="69588">MVDVERHAYDVVVIGAGGAGLRAVIEARERGLRVAVVCKSLFGKAHTVMAEGGCAASMGNTNPKDNWKTHFGDTMRGGKFLNNWRMAELHAKEAPDRVWELETYGALFDRLKDGKISQRNFGGHTYPRLAHVGDRTGLELIRTMQQKIVSLQQEDFAELGDYEARIRVFAETTITELIKDGDAIAGAFGYIRESGNFILFEAPAVVLATGGIGKSFKVTSNSWEYTGDGHALALRAGASLINMEFVQFHPTGMVWPPSVKGILVTEGVRGDGGVLKNSDGKRFMFDYIPSVFKGQYAESEQEADQWLKDNDSARRTPDLLPRDEVARAINSEVKAGRGSPHGGVFLDIASRLTPAEINRRLPSMYHQFKELAGVDITKEPMEVGPTCHYVMGGVEVDADTGAATVPGLFAAGECSGGMHGSNRLGGNSLSDLLVFGRRAGLGAADYVRALSSRPTIGDSAVDAAAKRALSPFEAPANGPGENPYTLQLELQQSMNDLVGIIRNADEVAEALARLDKLRERFKNLHVEGERRYNPGWNLAIDLRNMLLVSECVAKAALQRTESRGGHTRDDHPSMDSSWRKLLLVCEAGGGDEVIPDITITKKEQTPMRPDLLELFEIGELEKYYTDEELAGHPGRSGK</sequence>
<name>A0AAC9YNV1_9MYCO</name>
<reference evidence="10" key="3">
    <citation type="submission" date="2020-02" db="EMBL/GenBank/DDBJ databases">
        <authorList>
            <person name="Matsumoto Y."/>
            <person name="Motooka D."/>
            <person name="Nakamura S."/>
        </authorList>
    </citation>
    <scope>NUCLEOTIDE SEQUENCE</scope>
    <source>
        <strain evidence="10">JCM 17324</strain>
    </source>
</reference>
<keyword evidence="4" id="KW-0560">Oxidoreductase</keyword>
<dbReference type="Proteomes" id="UP000216246">
    <property type="component" value="Chromosome"/>
</dbReference>
<dbReference type="Proteomes" id="UP000466831">
    <property type="component" value="Chromosome"/>
</dbReference>
<dbReference type="Gene3D" id="1.20.58.100">
    <property type="entry name" value="Fumarate reductase/succinate dehydrogenase flavoprotein-like, C-terminal domain"/>
    <property type="match status" value="1"/>
</dbReference>
<feature type="active site" description="Proton acceptor" evidence="5">
    <location>
        <position position="322"/>
    </location>
</feature>
<dbReference type="Gene3D" id="3.90.700.10">
    <property type="entry name" value="Succinate dehydrogenase/fumarate reductase flavoprotein, catalytic domain"/>
    <property type="match status" value="1"/>
</dbReference>
<dbReference type="InterPro" id="IPR037099">
    <property type="entry name" value="Fum_R/Succ_DH_flav-like_C_sf"/>
</dbReference>
<dbReference type="InterPro" id="IPR030664">
    <property type="entry name" value="SdhA/FrdA/AprA"/>
</dbReference>
<keyword evidence="12" id="KW-1185">Reference proteome</keyword>
<keyword evidence="6" id="KW-0175">Coiled coil</keyword>
<dbReference type="KEGG" id="mmal:CKJ54_22960"/>
<accession>A0AAC9YNV1</accession>
<dbReference type="Gene3D" id="3.50.50.60">
    <property type="entry name" value="FAD/NAD(P)-binding domain"/>
    <property type="match status" value="1"/>
</dbReference>
<evidence type="ECO:0000256" key="1">
    <source>
        <dbReference type="ARBA" id="ARBA00001974"/>
    </source>
</evidence>
<dbReference type="PANTHER" id="PTHR11632:SF51">
    <property type="entry name" value="SUCCINATE DEHYDROGENASE [UBIQUINONE] FLAVOPROTEIN SUBUNIT, MITOCHONDRIAL"/>
    <property type="match status" value="1"/>
</dbReference>
<gene>
    <name evidence="9" type="ORF">CKJ54_22960</name>
    <name evidence="10" type="ORF">MMARJ_31910</name>
</gene>
<dbReference type="EMBL" id="AP022584">
    <property type="protein sequence ID" value="BBY12451.1"/>
    <property type="molecule type" value="Genomic_DNA"/>
</dbReference>
<dbReference type="InterPro" id="IPR015939">
    <property type="entry name" value="Fum_Rdtase/Succ_DH_flav-like_C"/>
</dbReference>
<dbReference type="SUPFAM" id="SSF46977">
    <property type="entry name" value="Succinate dehydrogenase/fumarate reductase flavoprotein C-terminal domain"/>
    <property type="match status" value="1"/>
</dbReference>
<dbReference type="Pfam" id="PF02910">
    <property type="entry name" value="Succ_DH_flav_C"/>
    <property type="match status" value="1"/>
</dbReference>
<dbReference type="PRINTS" id="PR00411">
    <property type="entry name" value="PNDRDTASEI"/>
</dbReference>
<evidence type="ECO:0000256" key="6">
    <source>
        <dbReference type="SAM" id="Coils"/>
    </source>
</evidence>
<dbReference type="PIRSF" id="PIRSF000171">
    <property type="entry name" value="SDHA_APRA_LASPO"/>
    <property type="match status" value="1"/>
</dbReference>